<dbReference type="GeneID" id="110080718"/>
<feature type="compositionally biased region" description="Basic and acidic residues" evidence="2">
    <location>
        <begin position="46"/>
        <end position="59"/>
    </location>
</feature>
<dbReference type="InterPro" id="IPR026646">
    <property type="entry name" value="GPRIN2-like/GPRIN3"/>
</dbReference>
<feature type="region of interest" description="Disordered" evidence="2">
    <location>
        <begin position="28"/>
        <end position="88"/>
    </location>
</feature>
<evidence type="ECO:0000313" key="4">
    <source>
        <dbReference type="Proteomes" id="UP001652642"/>
    </source>
</evidence>
<protein>
    <submittedName>
        <fullName evidence="5 6">G protein-regulated inducer of neurite outgrowth 2</fullName>
    </submittedName>
</protein>
<gene>
    <name evidence="5 6 7" type="primary">GPRIN2</name>
</gene>
<evidence type="ECO:0000259" key="3">
    <source>
        <dbReference type="Pfam" id="PF15235"/>
    </source>
</evidence>
<organism evidence="4 5">
    <name type="scientific">Pogona vitticeps</name>
    <name type="common">central bearded dragon</name>
    <dbReference type="NCBI Taxonomy" id="103695"/>
    <lineage>
        <taxon>Eukaryota</taxon>
        <taxon>Metazoa</taxon>
        <taxon>Chordata</taxon>
        <taxon>Craniata</taxon>
        <taxon>Vertebrata</taxon>
        <taxon>Euteleostomi</taxon>
        <taxon>Lepidosauria</taxon>
        <taxon>Squamata</taxon>
        <taxon>Bifurcata</taxon>
        <taxon>Unidentata</taxon>
        <taxon>Episquamata</taxon>
        <taxon>Toxicofera</taxon>
        <taxon>Iguania</taxon>
        <taxon>Acrodonta</taxon>
        <taxon>Agamidae</taxon>
        <taxon>Amphibolurinae</taxon>
        <taxon>Pogona</taxon>
    </lineage>
</organism>
<evidence type="ECO:0000256" key="1">
    <source>
        <dbReference type="ARBA" id="ARBA00002358"/>
    </source>
</evidence>
<feature type="compositionally biased region" description="Low complexity" evidence="2">
    <location>
        <begin position="32"/>
        <end position="41"/>
    </location>
</feature>
<dbReference type="InterPro" id="IPR032745">
    <property type="entry name" value="GRIN_C"/>
</dbReference>
<dbReference type="RefSeq" id="XP_072851177.1">
    <property type="nucleotide sequence ID" value="XM_072995076.1"/>
</dbReference>
<evidence type="ECO:0000313" key="6">
    <source>
        <dbReference type="RefSeq" id="XP_072851178.1"/>
    </source>
</evidence>
<dbReference type="Proteomes" id="UP001652642">
    <property type="component" value="Chromosome 3"/>
</dbReference>
<sequence>METNSHQFHAHSHQETLNSVSRNTLGLNYQPLSKSSSSLASIGRMGSREEQNSKYELRKSLSSSACKAQARESDVGSTPSFGSSSTHSEIASTIRTVSSLSPTQSTSKSTNHFLYMDQSPAEGTGARTPVKSSTTENVSSAFGADLKHGSTREELEAAVQRSLSDLTCSCKQHSSASHLETSATYSPMSSNSGYGTSTGNIIFPRMRYGSDSCENDLDFPSHVSQIPSSPRDPNVPTNVFNDGTLAHNVTVFTDPGVYQPTVLASHMPGNNFSHRAMYAQGGIVYSNMSHAMYPSGMMAVHNNTAFPYNMRHQSPMKAEGTIPAYCHSLPIPSVQFIPRLVCSVSESGKVQVHPEYCPSLPSTETVTLPKLVSSVSESGLDAKHIMRCCNVRGGHMLHAHPYVQTRRAEDEMKTTYPVLNRHQDGIHTVMKTKDTWTMTSMNDITQGLPPLFECKDAEVQTLPTKEYKSAATSPSVVAEGHPHVFPEVNLEPEAEGEKSPIREVRWDDEGMTWEVYGAAVDPEVLGMAIQKHLEIQIEQFQAEPGETARKSPDELSAKQGRKTYFRTMMHCLHPSCCARSSTAME</sequence>
<keyword evidence="4" id="KW-1185">Reference proteome</keyword>
<dbReference type="PANTHER" id="PTHR15718:SF5">
    <property type="entry name" value="G PROTEIN-REGULATED INDUCER OF NEURITE OUTGROWTH 2"/>
    <property type="match status" value="1"/>
</dbReference>
<feature type="domain" description="G protein-regulated inducer of neurite outgrowth C-terminal" evidence="3">
    <location>
        <begin position="485"/>
        <end position="582"/>
    </location>
</feature>
<feature type="compositionally biased region" description="Low complexity" evidence="2">
    <location>
        <begin position="75"/>
        <end position="88"/>
    </location>
</feature>
<evidence type="ECO:0000313" key="5">
    <source>
        <dbReference type="RefSeq" id="XP_072851177.1"/>
    </source>
</evidence>
<dbReference type="RefSeq" id="XP_072851178.1">
    <property type="nucleotide sequence ID" value="XM_072995077.1"/>
</dbReference>
<evidence type="ECO:0000313" key="7">
    <source>
        <dbReference type="RefSeq" id="XP_072851179.1"/>
    </source>
</evidence>
<name>A0ABM5G0I3_9SAUR</name>
<reference evidence="5 6" key="1">
    <citation type="submission" date="2025-05" db="UniProtKB">
        <authorList>
            <consortium name="RefSeq"/>
        </authorList>
    </citation>
    <scope>IDENTIFICATION</scope>
</reference>
<dbReference type="RefSeq" id="XP_072851179.1">
    <property type="nucleotide sequence ID" value="XM_072995078.1"/>
</dbReference>
<evidence type="ECO:0000256" key="2">
    <source>
        <dbReference type="SAM" id="MobiDB-lite"/>
    </source>
</evidence>
<dbReference type="PANTHER" id="PTHR15718">
    <property type="entry name" value="G PROTEIN-REGULATED INDUCER OF NEURITE OUTGROWTH C-TERMINAL DOMAIN-CONTAINING PROTEIN"/>
    <property type="match status" value="1"/>
</dbReference>
<proteinExistence type="predicted"/>
<comment type="function">
    <text evidence="1">May be involved in neurite outgrowth.</text>
</comment>
<dbReference type="Pfam" id="PF15235">
    <property type="entry name" value="GRIN_C"/>
    <property type="match status" value="1"/>
</dbReference>
<accession>A0ABM5G0I3</accession>